<proteinExistence type="predicted"/>
<evidence type="ECO:0000313" key="2">
    <source>
        <dbReference type="Proteomes" id="UP000055024"/>
    </source>
</evidence>
<organism evidence="1 2">
    <name type="scientific">Trichinella zimbabwensis</name>
    <dbReference type="NCBI Taxonomy" id="268475"/>
    <lineage>
        <taxon>Eukaryota</taxon>
        <taxon>Metazoa</taxon>
        <taxon>Ecdysozoa</taxon>
        <taxon>Nematoda</taxon>
        <taxon>Enoplea</taxon>
        <taxon>Dorylaimia</taxon>
        <taxon>Trichinellida</taxon>
        <taxon>Trichinellidae</taxon>
        <taxon>Trichinella</taxon>
    </lineage>
</organism>
<gene>
    <name evidence="1" type="ORF">T11_4302</name>
</gene>
<reference evidence="1 2" key="1">
    <citation type="submission" date="2015-01" db="EMBL/GenBank/DDBJ databases">
        <title>Evolution of Trichinella species and genotypes.</title>
        <authorList>
            <person name="Korhonen P.K."/>
            <person name="Edoardo P."/>
            <person name="Giuseppe L.R."/>
            <person name="Gasser R.B."/>
        </authorList>
    </citation>
    <scope>NUCLEOTIDE SEQUENCE [LARGE SCALE GENOMIC DNA]</scope>
    <source>
        <strain evidence="1">ISS1029</strain>
    </source>
</reference>
<accession>A0A0V1I4B5</accession>
<name>A0A0V1I4B5_9BILA</name>
<dbReference type="OrthoDB" id="5931498at2759"/>
<dbReference type="Proteomes" id="UP000055024">
    <property type="component" value="Unassembled WGS sequence"/>
</dbReference>
<evidence type="ECO:0000313" key="1">
    <source>
        <dbReference type="EMBL" id="KRZ17723.1"/>
    </source>
</evidence>
<dbReference type="AlphaFoldDB" id="A0A0V1I4B5"/>
<comment type="caution">
    <text evidence="1">The sequence shown here is derived from an EMBL/GenBank/DDBJ whole genome shotgun (WGS) entry which is preliminary data.</text>
</comment>
<protein>
    <submittedName>
        <fullName evidence="1">Uncharacterized protein</fullName>
    </submittedName>
</protein>
<keyword evidence="2" id="KW-1185">Reference proteome</keyword>
<sequence length="123" mass="14011">MIVRVRSLILSSISESTARISYWSALLRRRTLVSDTVTHLTSRSQYPLHHGALRVELPLDVFISEISLNHLPLVAADERLQETSGLMECPEVVRLDELWLIPPRNVLAERTQKAIHGHLNDQL</sequence>
<dbReference type="EMBL" id="JYDP01000005">
    <property type="protein sequence ID" value="KRZ17723.1"/>
    <property type="molecule type" value="Genomic_DNA"/>
</dbReference>